<proteinExistence type="predicted"/>
<evidence type="ECO:0000313" key="2">
    <source>
        <dbReference type="WBParaSite" id="RSKR_0000776100.1"/>
    </source>
</evidence>
<dbReference type="WBParaSite" id="RSKR_0000776100.1">
    <property type="protein sequence ID" value="RSKR_0000776100.1"/>
    <property type="gene ID" value="RSKR_0000776100"/>
</dbReference>
<evidence type="ECO:0000313" key="1">
    <source>
        <dbReference type="Proteomes" id="UP000095286"/>
    </source>
</evidence>
<sequence>MARCALNSTNKGIFNGLILTCLCVLVLVNSVEPKASYVYITKKADNAQELNEVPVFESTEQSHTDSEESGNGCAIANMPDLHLMVERICVMCHEMFSHTFPNTRAECRAKCFRNKVFSTCLSVFAPFKDEPTKRGMASSMQ</sequence>
<protein>
    <submittedName>
        <fullName evidence="2">Uncharacterized protein</fullName>
    </submittedName>
</protein>
<reference evidence="2" key="1">
    <citation type="submission" date="2016-11" db="UniProtKB">
        <authorList>
            <consortium name="WormBaseParasite"/>
        </authorList>
    </citation>
    <scope>IDENTIFICATION</scope>
    <source>
        <strain evidence="2">KR3021</strain>
    </source>
</reference>
<organism evidence="1 2">
    <name type="scientific">Rhabditophanes sp. KR3021</name>
    <dbReference type="NCBI Taxonomy" id="114890"/>
    <lineage>
        <taxon>Eukaryota</taxon>
        <taxon>Metazoa</taxon>
        <taxon>Ecdysozoa</taxon>
        <taxon>Nematoda</taxon>
        <taxon>Chromadorea</taxon>
        <taxon>Rhabditida</taxon>
        <taxon>Tylenchina</taxon>
        <taxon>Panagrolaimomorpha</taxon>
        <taxon>Strongyloidoidea</taxon>
        <taxon>Alloionematidae</taxon>
        <taxon>Rhabditophanes</taxon>
    </lineage>
</organism>
<name>A0AC35U6H2_9BILA</name>
<accession>A0AC35U6H2</accession>
<dbReference type="Proteomes" id="UP000095286">
    <property type="component" value="Unplaced"/>
</dbReference>